<evidence type="ECO:0000259" key="2">
    <source>
        <dbReference type="PROSITE" id="PS51462"/>
    </source>
</evidence>
<dbReference type="Gene3D" id="3.90.79.10">
    <property type="entry name" value="Nucleoside Triphosphate Pyrophosphohydrolase"/>
    <property type="match status" value="1"/>
</dbReference>
<dbReference type="PANTHER" id="PTHR43736:SF1">
    <property type="entry name" value="DIHYDRONEOPTERIN TRIPHOSPHATE DIPHOSPHATASE"/>
    <property type="match status" value="1"/>
</dbReference>
<sequence length="190" mass="22330">MKKLIEEIQAYEPFTEEEAADKKLFLDKLQFQEHLLTRANTDYHFSSSAWVVNPSYDKVLMVYHNIYQSYSWTGGHADGCSDLLRVAKKELAEETGITEYQLLHEGLFAFDILPVHEHYKRGQFIKEHYHINTTYLFMAPEDQALQVKEDENSDVKWIEIAAIDQAVAEEEMRPYYHKMIKKALLLKKQP</sequence>
<evidence type="ECO:0000256" key="1">
    <source>
        <dbReference type="ARBA" id="ARBA00005582"/>
    </source>
</evidence>
<gene>
    <name evidence="3" type="ORF">P7H00_00060</name>
</gene>
<reference evidence="3" key="1">
    <citation type="submission" date="2023-03" db="EMBL/GenBank/DDBJ databases">
        <authorList>
            <person name="Shen W."/>
            <person name="Cai J."/>
        </authorList>
    </citation>
    <scope>NUCLEOTIDE SEQUENCE</scope>
    <source>
        <strain evidence="3">P69-2</strain>
    </source>
</reference>
<keyword evidence="3" id="KW-0378">Hydrolase</keyword>
<feature type="domain" description="Nudix hydrolase" evidence="2">
    <location>
        <begin position="42"/>
        <end position="180"/>
    </location>
</feature>
<dbReference type="PROSITE" id="PS51462">
    <property type="entry name" value="NUDIX"/>
    <property type="match status" value="1"/>
</dbReference>
<dbReference type="EMBL" id="JARQAI010000001">
    <property type="protein sequence ID" value="MDT2735524.1"/>
    <property type="molecule type" value="Genomic_DNA"/>
</dbReference>
<proteinExistence type="inferred from homology"/>
<name>A0AAE4I0J1_9ENTE</name>
<dbReference type="CDD" id="cd03674">
    <property type="entry name" value="NUDIX_Hydrolase"/>
    <property type="match status" value="1"/>
</dbReference>
<accession>A0AAE4I0J1</accession>
<evidence type="ECO:0000313" key="4">
    <source>
        <dbReference type="Proteomes" id="UP001180842"/>
    </source>
</evidence>
<dbReference type="AlphaFoldDB" id="A0AAE4I0J1"/>
<dbReference type="GO" id="GO:0016787">
    <property type="term" value="F:hydrolase activity"/>
    <property type="evidence" value="ECO:0007669"/>
    <property type="project" value="UniProtKB-KW"/>
</dbReference>
<dbReference type="Pfam" id="PF00293">
    <property type="entry name" value="NUDIX"/>
    <property type="match status" value="1"/>
</dbReference>
<dbReference type="Proteomes" id="UP001180842">
    <property type="component" value="Unassembled WGS sequence"/>
</dbReference>
<dbReference type="SUPFAM" id="SSF55811">
    <property type="entry name" value="Nudix"/>
    <property type="match status" value="1"/>
</dbReference>
<protein>
    <submittedName>
        <fullName evidence="3">NUDIX hydrolase</fullName>
    </submittedName>
</protein>
<dbReference type="PANTHER" id="PTHR43736">
    <property type="entry name" value="ADP-RIBOSE PYROPHOSPHATASE"/>
    <property type="match status" value="1"/>
</dbReference>
<evidence type="ECO:0000313" key="3">
    <source>
        <dbReference type="EMBL" id="MDT2735524.1"/>
    </source>
</evidence>
<organism evidence="3 4">
    <name type="scientific">Enterococcus pseudoavium</name>
    <dbReference type="NCBI Taxonomy" id="44007"/>
    <lineage>
        <taxon>Bacteria</taxon>
        <taxon>Bacillati</taxon>
        <taxon>Bacillota</taxon>
        <taxon>Bacilli</taxon>
        <taxon>Lactobacillales</taxon>
        <taxon>Enterococcaceae</taxon>
        <taxon>Enterococcus</taxon>
    </lineage>
</organism>
<dbReference type="InterPro" id="IPR015797">
    <property type="entry name" value="NUDIX_hydrolase-like_dom_sf"/>
</dbReference>
<comment type="similarity">
    <text evidence="1">Belongs to the Nudix hydrolase family.</text>
</comment>
<comment type="caution">
    <text evidence="3">The sequence shown here is derived from an EMBL/GenBank/DDBJ whole genome shotgun (WGS) entry which is preliminary data.</text>
</comment>
<dbReference type="RefSeq" id="WP_067626834.1">
    <property type="nucleotide sequence ID" value="NZ_BAAAXL010000009.1"/>
</dbReference>
<dbReference type="InterPro" id="IPR000086">
    <property type="entry name" value="NUDIX_hydrolase_dom"/>
</dbReference>